<keyword evidence="8" id="KW-0675">Receptor</keyword>
<dbReference type="PANTHER" id="PTHR27000:SF642">
    <property type="entry name" value="INACTIVE LEUCINE-RICH REPEAT RECEPTOR KINASE XIAO-RELATED"/>
    <property type="match status" value="1"/>
</dbReference>
<dbReference type="SUPFAM" id="SSF52058">
    <property type="entry name" value="L domain-like"/>
    <property type="match status" value="2"/>
</dbReference>
<evidence type="ECO:0000313" key="10">
    <source>
        <dbReference type="EMBL" id="WEK18254.1"/>
    </source>
</evidence>
<keyword evidence="4" id="KW-0732">Signal</keyword>
<evidence type="ECO:0000256" key="4">
    <source>
        <dbReference type="ARBA" id="ARBA00022729"/>
    </source>
</evidence>
<reference evidence="10" key="1">
    <citation type="submission" date="2023-03" db="EMBL/GenBank/DDBJ databases">
        <title>Andean soil-derived lignocellulolytic bacterial consortium as a source of novel taxa and putative plastic-active enzymes.</title>
        <authorList>
            <person name="Diaz-Garcia L."/>
            <person name="Chuvochina M."/>
            <person name="Feuerriegel G."/>
            <person name="Bunk B."/>
            <person name="Sproer C."/>
            <person name="Streit W.R."/>
            <person name="Rodriguez L.M."/>
            <person name="Overmann J."/>
            <person name="Jimenez D.J."/>
        </authorList>
    </citation>
    <scope>NUCLEOTIDE SEQUENCE</scope>
    <source>
        <strain evidence="10">MAG 3858</strain>
    </source>
</reference>
<dbReference type="EMBL" id="CP119313">
    <property type="protein sequence ID" value="WEK18254.1"/>
    <property type="molecule type" value="Genomic_DNA"/>
</dbReference>
<dbReference type="AlphaFoldDB" id="A0AAJ5W763"/>
<dbReference type="PROSITE" id="PS51450">
    <property type="entry name" value="LRR"/>
    <property type="match status" value="3"/>
</dbReference>
<evidence type="ECO:0000256" key="1">
    <source>
        <dbReference type="ARBA" id="ARBA00004167"/>
    </source>
</evidence>
<name>A0AAJ5W763_9SPHI</name>
<keyword evidence="5" id="KW-0677">Repeat</keyword>
<dbReference type="SUPFAM" id="SSF48452">
    <property type="entry name" value="TPR-like"/>
    <property type="match status" value="1"/>
</dbReference>
<accession>A0AAJ5W763</accession>
<gene>
    <name evidence="10" type="ORF">P0Y49_15795</name>
</gene>
<comment type="subcellular location">
    <subcellularLocation>
        <location evidence="1">Membrane</location>
        <topology evidence="1">Single-pass membrane protein</topology>
    </subcellularLocation>
</comment>
<evidence type="ECO:0000256" key="6">
    <source>
        <dbReference type="ARBA" id="ARBA00022989"/>
    </source>
</evidence>
<evidence type="ECO:0000256" key="5">
    <source>
        <dbReference type="ARBA" id="ARBA00022737"/>
    </source>
</evidence>
<dbReference type="Gene3D" id="3.80.10.10">
    <property type="entry name" value="Ribonuclease Inhibitor"/>
    <property type="match status" value="3"/>
</dbReference>
<keyword evidence="2" id="KW-0433">Leucine-rich repeat</keyword>
<evidence type="ECO:0000313" key="11">
    <source>
        <dbReference type="Proteomes" id="UP001214530"/>
    </source>
</evidence>
<evidence type="ECO:0000256" key="8">
    <source>
        <dbReference type="ARBA" id="ARBA00023170"/>
    </source>
</evidence>
<dbReference type="Proteomes" id="UP001214530">
    <property type="component" value="Chromosome"/>
</dbReference>
<proteinExistence type="predicted"/>
<keyword evidence="9" id="KW-0325">Glycoprotein</keyword>
<keyword evidence="3" id="KW-0812">Transmembrane</keyword>
<dbReference type="SMART" id="SM00369">
    <property type="entry name" value="LRR_TYP"/>
    <property type="match status" value="7"/>
</dbReference>
<organism evidence="10 11">
    <name type="scientific">Candidatus Pedobacter colombiensis</name>
    <dbReference type="NCBI Taxonomy" id="3121371"/>
    <lineage>
        <taxon>Bacteria</taxon>
        <taxon>Pseudomonadati</taxon>
        <taxon>Bacteroidota</taxon>
        <taxon>Sphingobacteriia</taxon>
        <taxon>Sphingobacteriales</taxon>
        <taxon>Sphingobacteriaceae</taxon>
        <taxon>Pedobacter</taxon>
    </lineage>
</organism>
<dbReference type="InterPro" id="IPR032675">
    <property type="entry name" value="LRR_dom_sf"/>
</dbReference>
<dbReference type="InterPro" id="IPR001611">
    <property type="entry name" value="Leu-rich_rpt"/>
</dbReference>
<evidence type="ECO:0000256" key="7">
    <source>
        <dbReference type="ARBA" id="ARBA00023136"/>
    </source>
</evidence>
<dbReference type="PANTHER" id="PTHR27000">
    <property type="entry name" value="LEUCINE-RICH REPEAT RECEPTOR-LIKE PROTEIN KINASE FAMILY PROTEIN-RELATED"/>
    <property type="match status" value="1"/>
</dbReference>
<dbReference type="SMART" id="SM00364">
    <property type="entry name" value="LRR_BAC"/>
    <property type="match status" value="6"/>
</dbReference>
<evidence type="ECO:0000256" key="2">
    <source>
        <dbReference type="ARBA" id="ARBA00022614"/>
    </source>
</evidence>
<protein>
    <submittedName>
        <fullName evidence="10">Uncharacterized protein</fullName>
    </submittedName>
</protein>
<keyword evidence="7" id="KW-0472">Membrane</keyword>
<evidence type="ECO:0000256" key="9">
    <source>
        <dbReference type="ARBA" id="ARBA00023180"/>
    </source>
</evidence>
<dbReference type="InterPro" id="IPR003591">
    <property type="entry name" value="Leu-rich_rpt_typical-subtyp"/>
</dbReference>
<dbReference type="InterPro" id="IPR011990">
    <property type="entry name" value="TPR-like_helical_dom_sf"/>
</dbReference>
<dbReference type="Gene3D" id="1.25.40.10">
    <property type="entry name" value="Tetratricopeptide repeat domain"/>
    <property type="match status" value="1"/>
</dbReference>
<evidence type="ECO:0000256" key="3">
    <source>
        <dbReference type="ARBA" id="ARBA00022692"/>
    </source>
</evidence>
<keyword evidence="6" id="KW-1133">Transmembrane helix</keyword>
<sequence length="957" mass="108291">MLKSIALKFISLCGIFSFCYTLCTGQSTRSLYSSYLKSAAYEFRPANFLLDQRFEEARNLPQIINVKIEQLSDIENLLNHHIVNNIYGISLVTKDSINFDKCIGLLVKFPNLQYLQIDDIPLFGNYRKSKFQLPEAIKLLSQLKLIEFYGNKYLDMPDAISKLSHLKNLTSLSFVSYPYALPQQMADLVNIRSVKLSTANLEGLELNKVNWQLLKLAGTSPNMLNDEAIIKKLTTVKSLNDLTLEYCALPNAKVISKFKNLQSLAIYSPKFAQWSELFTNISALKDLQTLFVAGVTDTTEMLTGIETLKKLKSLELRNFISLKSHPEQLEGVGKLKRLQSLELQSGDNIIIPDFFKNLKTLKSLTIGGNDLSKAINSIFLLPSLDTLILAGNELSELPDLSKYACTKLKVLNLQFNKLVVLPRAILNLPQLEILNLANNKLKEIPTKGWEQMTALRNVNFNTNQITEFPGGLQLVKKLMILDLSHNKIGNFPELDGDGYQLKSLIITGNQFAQLPLNIGKFNQLEVFWADFNKLISIPASLGDCKQLKQLKLNNNFITSLPEGLKDTKNLGLLNIGENPSIDPTSVFNVLLSMPRKYLSVDLSKIGLLTIPADEAWKTVSFVGLNLNGNKLTALPVQFAEMKSYNNLTLNNNPLGIDPFICNRPIKNKSDMKILYEELGTPLQNNTVSNAEYAIALAERVSDYYWSKKYSKAITYANKATSIDSTAYKSKVDWDEIGICRFKIGDYKGAIRDFDQFIIKESKRNIHWGASLDQVEQYKSDAHQALGEKDKAADTHIYFAKHHNHINGFAQASVLYKELGNDKRAKELMDTVLLSYQERTLANEKYKNPFDPSFIVEYAEILIIADQFAKAIELLNSYEDRRFPKNYIPIKNYLLSTAMYLHGEKTYEQAESDLIEKKNINGKVTGWSFDMFNNWMKIAIKSEQKKTQLLALQKAATI</sequence>
<dbReference type="Pfam" id="PF13855">
    <property type="entry name" value="LRR_8"/>
    <property type="match status" value="1"/>
</dbReference>
<dbReference type="GO" id="GO:0016020">
    <property type="term" value="C:membrane"/>
    <property type="evidence" value="ECO:0007669"/>
    <property type="project" value="UniProtKB-SubCell"/>
</dbReference>